<feature type="transmembrane region" description="Helical" evidence="1">
    <location>
        <begin position="86"/>
        <end position="105"/>
    </location>
</feature>
<gene>
    <name evidence="2" type="ORF">ASZ90_004212</name>
</gene>
<accession>A0A0W8FYP2</accession>
<dbReference type="AlphaFoldDB" id="A0A0W8FYP2"/>
<sequence>MNTEKLITMVNEFLDGELPKEKENFLFTGLGNDETAREYFKKLNSLKLITNETAESFPQNLDLKILTELKDKEPVGLFHLIRSRSIAYVSVLLLVISLLTGYYLFEQTNIKKEELILAKAKIEQQEKLINLVMTNQLSPVTVYPTYDNEIIIKADL</sequence>
<evidence type="ECO:0000313" key="2">
    <source>
        <dbReference type="EMBL" id="KUG25962.1"/>
    </source>
</evidence>
<dbReference type="EMBL" id="LNQE01000565">
    <property type="protein sequence ID" value="KUG25962.1"/>
    <property type="molecule type" value="Genomic_DNA"/>
</dbReference>
<comment type="caution">
    <text evidence="2">The sequence shown here is derived from an EMBL/GenBank/DDBJ whole genome shotgun (WGS) entry which is preliminary data.</text>
</comment>
<protein>
    <submittedName>
        <fullName evidence="2">Uncharacterized protein</fullName>
    </submittedName>
</protein>
<organism evidence="2">
    <name type="scientific">hydrocarbon metagenome</name>
    <dbReference type="NCBI Taxonomy" id="938273"/>
    <lineage>
        <taxon>unclassified sequences</taxon>
        <taxon>metagenomes</taxon>
        <taxon>ecological metagenomes</taxon>
    </lineage>
</organism>
<name>A0A0W8FYP2_9ZZZZ</name>
<proteinExistence type="predicted"/>
<keyword evidence="1" id="KW-0472">Membrane</keyword>
<keyword evidence="1" id="KW-0812">Transmembrane</keyword>
<evidence type="ECO:0000256" key="1">
    <source>
        <dbReference type="SAM" id="Phobius"/>
    </source>
</evidence>
<reference evidence="2" key="1">
    <citation type="journal article" date="2015" name="Proc. Natl. Acad. Sci. U.S.A.">
        <title>Networks of energetic and metabolic interactions define dynamics in microbial communities.</title>
        <authorList>
            <person name="Embree M."/>
            <person name="Liu J.K."/>
            <person name="Al-Bassam M.M."/>
            <person name="Zengler K."/>
        </authorList>
    </citation>
    <scope>NUCLEOTIDE SEQUENCE</scope>
</reference>
<keyword evidence="1" id="KW-1133">Transmembrane helix</keyword>